<dbReference type="AlphaFoldDB" id="A0AAV6SZN8"/>
<sequence>MLKAFKETRAEEGDETLVSEDSLPQKLEVRKEAKQGETAESCPLDLSSHNLHSSPEKNNNNNKDTWTQGVLTEA</sequence>
<feature type="compositionally biased region" description="Basic and acidic residues" evidence="1">
    <location>
        <begin position="27"/>
        <end position="37"/>
    </location>
</feature>
<evidence type="ECO:0000256" key="1">
    <source>
        <dbReference type="SAM" id="MobiDB-lite"/>
    </source>
</evidence>
<feature type="region of interest" description="Disordered" evidence="1">
    <location>
        <begin position="1"/>
        <end position="74"/>
    </location>
</feature>
<name>A0AAV6SZN8_SOLSE</name>
<feature type="compositionally biased region" description="Basic and acidic residues" evidence="1">
    <location>
        <begin position="1"/>
        <end position="11"/>
    </location>
</feature>
<dbReference type="Proteomes" id="UP000693946">
    <property type="component" value="Linkage Group LG10"/>
</dbReference>
<proteinExistence type="predicted"/>
<comment type="caution">
    <text evidence="2">The sequence shown here is derived from an EMBL/GenBank/DDBJ whole genome shotgun (WGS) entry which is preliminary data.</text>
</comment>
<feature type="compositionally biased region" description="Polar residues" evidence="1">
    <location>
        <begin position="47"/>
        <end position="74"/>
    </location>
</feature>
<reference evidence="2 3" key="1">
    <citation type="journal article" date="2021" name="Sci. Rep.">
        <title>Chromosome anchoring in Senegalese sole (Solea senegalensis) reveals sex-associated markers and genome rearrangements in flatfish.</title>
        <authorList>
            <person name="Guerrero-Cozar I."/>
            <person name="Gomez-Garrido J."/>
            <person name="Berbel C."/>
            <person name="Martinez-Blanch J.F."/>
            <person name="Alioto T."/>
            <person name="Claros M.G."/>
            <person name="Gagnaire P.A."/>
            <person name="Manchado M."/>
        </authorList>
    </citation>
    <scope>NUCLEOTIDE SEQUENCE [LARGE SCALE GENOMIC DNA]</scope>
    <source>
        <strain evidence="2">Sse05_10M</strain>
    </source>
</reference>
<keyword evidence="3" id="KW-1185">Reference proteome</keyword>
<protein>
    <submittedName>
        <fullName evidence="2">Uncharacterized protein</fullName>
    </submittedName>
</protein>
<evidence type="ECO:0000313" key="3">
    <source>
        <dbReference type="Proteomes" id="UP000693946"/>
    </source>
</evidence>
<gene>
    <name evidence="2" type="ORF">JOB18_026392</name>
</gene>
<accession>A0AAV6SZN8</accession>
<dbReference type="EMBL" id="JAGKHQ010000002">
    <property type="protein sequence ID" value="KAG7522608.1"/>
    <property type="molecule type" value="Genomic_DNA"/>
</dbReference>
<organism evidence="2 3">
    <name type="scientific">Solea senegalensis</name>
    <name type="common">Senegalese sole</name>
    <dbReference type="NCBI Taxonomy" id="28829"/>
    <lineage>
        <taxon>Eukaryota</taxon>
        <taxon>Metazoa</taxon>
        <taxon>Chordata</taxon>
        <taxon>Craniata</taxon>
        <taxon>Vertebrata</taxon>
        <taxon>Euteleostomi</taxon>
        <taxon>Actinopterygii</taxon>
        <taxon>Neopterygii</taxon>
        <taxon>Teleostei</taxon>
        <taxon>Neoteleostei</taxon>
        <taxon>Acanthomorphata</taxon>
        <taxon>Carangaria</taxon>
        <taxon>Pleuronectiformes</taxon>
        <taxon>Pleuronectoidei</taxon>
        <taxon>Soleidae</taxon>
        <taxon>Solea</taxon>
    </lineage>
</organism>
<evidence type="ECO:0000313" key="2">
    <source>
        <dbReference type="EMBL" id="KAG7522608.1"/>
    </source>
</evidence>